<evidence type="ECO:0000256" key="10">
    <source>
        <dbReference type="SAM" id="MobiDB-lite"/>
    </source>
</evidence>
<evidence type="ECO:0000256" key="4">
    <source>
        <dbReference type="ARBA" id="ARBA00022490"/>
    </source>
</evidence>
<dbReference type="GO" id="GO:0005737">
    <property type="term" value="C:cytoplasm"/>
    <property type="evidence" value="ECO:0007669"/>
    <property type="project" value="UniProtKB-SubCell"/>
</dbReference>
<keyword evidence="6 9" id="KW-0175">Coiled coil</keyword>
<proteinExistence type="inferred from homology"/>
<name>A0A2T8FGQ4_9ACTN</name>
<dbReference type="EMBL" id="QDGZ01000001">
    <property type="protein sequence ID" value="PVG84895.1"/>
    <property type="molecule type" value="Genomic_DNA"/>
</dbReference>
<evidence type="ECO:0000313" key="11">
    <source>
        <dbReference type="EMBL" id="PVG84895.1"/>
    </source>
</evidence>
<evidence type="ECO:0000256" key="6">
    <source>
        <dbReference type="ARBA" id="ARBA00023054"/>
    </source>
</evidence>
<evidence type="ECO:0000256" key="3">
    <source>
        <dbReference type="ARBA" id="ARBA00018787"/>
    </source>
</evidence>
<comment type="similarity">
    <text evidence="2">Belongs to the DivIVA family.</text>
</comment>
<dbReference type="PANTHER" id="PTHR35794">
    <property type="entry name" value="CELL DIVISION PROTEIN DIVIVA"/>
    <property type="match status" value="1"/>
</dbReference>
<evidence type="ECO:0000256" key="7">
    <source>
        <dbReference type="ARBA" id="ARBA00023306"/>
    </source>
</evidence>
<feature type="region of interest" description="Disordered" evidence="10">
    <location>
        <begin position="251"/>
        <end position="300"/>
    </location>
</feature>
<evidence type="ECO:0000313" key="12">
    <source>
        <dbReference type="Proteomes" id="UP000246018"/>
    </source>
</evidence>
<dbReference type="Gene3D" id="6.10.250.660">
    <property type="match status" value="1"/>
</dbReference>
<feature type="coiled-coil region" evidence="9">
    <location>
        <begin position="136"/>
        <end position="184"/>
    </location>
</feature>
<evidence type="ECO:0000256" key="5">
    <source>
        <dbReference type="ARBA" id="ARBA00022618"/>
    </source>
</evidence>
<evidence type="ECO:0000256" key="2">
    <source>
        <dbReference type="ARBA" id="ARBA00009008"/>
    </source>
</evidence>
<evidence type="ECO:0000256" key="9">
    <source>
        <dbReference type="SAM" id="Coils"/>
    </source>
</evidence>
<keyword evidence="5" id="KW-0132">Cell division</keyword>
<dbReference type="InterPro" id="IPR019933">
    <property type="entry name" value="DivIVA_domain"/>
</dbReference>
<comment type="subcellular location">
    <subcellularLocation>
        <location evidence="1">Cytoplasm</location>
    </subcellularLocation>
</comment>
<comment type="caution">
    <text evidence="11">The sequence shown here is derived from an EMBL/GenBank/DDBJ whole genome shotgun (WGS) entry which is preliminary data.</text>
</comment>
<feature type="compositionally biased region" description="Low complexity" evidence="10">
    <location>
        <begin position="19"/>
        <end position="28"/>
    </location>
</feature>
<evidence type="ECO:0000256" key="8">
    <source>
        <dbReference type="ARBA" id="ARBA00031737"/>
    </source>
</evidence>
<evidence type="ECO:0000256" key="1">
    <source>
        <dbReference type="ARBA" id="ARBA00004496"/>
    </source>
</evidence>
<sequence length="300" mass="33213">MAARAGPAAAVVRVHGGRLGRPVVSGDARQGGQGRGPAGAVRAHGDGVRRPADGRAHAGAADRRRHASRAHQVRALLLRGRGPAHRRGGSDQVRRQQMTNSDHRVSPRYQTPASIRSETFQRRMRGLDADKVYEYLDLLADQVQDTERELSESRTENERLHAELQRVRAELDEYEQVGDRVNEQVVQLFSQAQLIAEEMVEDVSRDARERIGEARAHERQIVEEAMNTAGEQVRSYARTAQAQMQSIMESFATEVDRLGSSPRPGDSAAAPPHQSDPLFDGPSDQIRFRNGSGRYYPGSD</sequence>
<protein>
    <recommendedName>
        <fullName evidence="3">Cell wall synthesis protein Wag31</fullName>
    </recommendedName>
    <alternativeName>
        <fullName evidence="8">Antigen 84</fullName>
    </alternativeName>
</protein>
<dbReference type="NCBIfam" id="TIGR03544">
    <property type="entry name" value="DivI1A_domain"/>
    <property type="match status" value="1"/>
</dbReference>
<feature type="region of interest" description="Disordered" evidence="10">
    <location>
        <begin position="19"/>
        <end position="110"/>
    </location>
</feature>
<keyword evidence="7" id="KW-0131">Cell cycle</keyword>
<organism evidence="11 12">
    <name type="scientific">Nocardioides gansuensis</name>
    <dbReference type="NCBI Taxonomy" id="2138300"/>
    <lineage>
        <taxon>Bacteria</taxon>
        <taxon>Bacillati</taxon>
        <taxon>Actinomycetota</taxon>
        <taxon>Actinomycetes</taxon>
        <taxon>Propionibacteriales</taxon>
        <taxon>Nocardioidaceae</taxon>
        <taxon>Nocardioides</taxon>
    </lineage>
</organism>
<dbReference type="PANTHER" id="PTHR35794:SF2">
    <property type="entry name" value="CELL DIVISION PROTEIN DIVIVA"/>
    <property type="match status" value="1"/>
</dbReference>
<dbReference type="OrthoDB" id="4946401at2"/>
<feature type="compositionally biased region" description="Basic and acidic residues" evidence="10">
    <location>
        <begin position="43"/>
        <end position="62"/>
    </location>
</feature>
<dbReference type="Pfam" id="PF05103">
    <property type="entry name" value="DivIVA"/>
    <property type="match status" value="1"/>
</dbReference>
<accession>A0A2T8FGQ4</accession>
<dbReference type="InterPro" id="IPR007793">
    <property type="entry name" value="DivIVA_fam"/>
</dbReference>
<dbReference type="GO" id="GO:0051301">
    <property type="term" value="P:cell division"/>
    <property type="evidence" value="ECO:0007669"/>
    <property type="project" value="UniProtKB-KW"/>
</dbReference>
<dbReference type="AlphaFoldDB" id="A0A2T8FGQ4"/>
<keyword evidence="12" id="KW-1185">Reference proteome</keyword>
<reference evidence="11 12" key="1">
    <citation type="submission" date="2018-04" db="EMBL/GenBank/DDBJ databases">
        <title>Genome of Nocardioides gansuensis WSJ-1.</title>
        <authorList>
            <person name="Wu S."/>
            <person name="Wang G."/>
        </authorList>
    </citation>
    <scope>NUCLEOTIDE SEQUENCE [LARGE SCALE GENOMIC DNA]</scope>
    <source>
        <strain evidence="11 12">WSJ-1</strain>
    </source>
</reference>
<keyword evidence="4" id="KW-0963">Cytoplasm</keyword>
<gene>
    <name evidence="11" type="ORF">DDE18_04190</name>
</gene>
<dbReference type="Proteomes" id="UP000246018">
    <property type="component" value="Unassembled WGS sequence"/>
</dbReference>
<feature type="compositionally biased region" description="Basic residues" evidence="10">
    <location>
        <begin position="63"/>
        <end position="72"/>
    </location>
</feature>